<dbReference type="Gene3D" id="3.40.50.300">
    <property type="entry name" value="P-loop containing nucleotide triphosphate hydrolases"/>
    <property type="match status" value="1"/>
</dbReference>
<evidence type="ECO:0000313" key="2">
    <source>
        <dbReference type="EMBL" id="CAJ30077.1"/>
    </source>
</evidence>
<dbReference type="SMART" id="SM00382">
    <property type="entry name" value="AAA"/>
    <property type="match status" value="1"/>
</dbReference>
<dbReference type="InterPro" id="IPR003593">
    <property type="entry name" value="AAA+_ATPase"/>
</dbReference>
<dbReference type="Pfam" id="PF13173">
    <property type="entry name" value="AAA_14"/>
    <property type="match status" value="1"/>
</dbReference>
<dbReference type="EMBL" id="AM085146">
    <property type="protein sequence ID" value="CAJ30077.1"/>
    <property type="molecule type" value="Genomic_DNA"/>
</dbReference>
<evidence type="ECO:0000313" key="3">
    <source>
        <dbReference type="EMBL" id="CAM77985.1"/>
    </source>
</evidence>
<dbReference type="Pfam" id="PF13635">
    <property type="entry name" value="DUF4143"/>
    <property type="match status" value="1"/>
</dbReference>
<reference evidence="3" key="2">
    <citation type="journal article" date="2007" name="J. Bacteriol.">
        <title>Comparative genome analysis of four magnetotactic bacteria reveals a complex set of group-specific genes implicated in magnetosome biomineralization and function.</title>
        <authorList>
            <person name="Richter M."/>
            <person name="Kube M."/>
            <person name="Bazylinski D.A."/>
            <person name="Lombardot T."/>
            <person name="Gloeckner F.O."/>
            <person name="Reinhardt R."/>
            <person name="Schueler D."/>
        </authorList>
    </citation>
    <scope>NUCLEOTIDE SEQUENCE</scope>
    <source>
        <strain evidence="3">MSR-1</strain>
    </source>
</reference>
<name>Q3BKF0_9PROT</name>
<dbReference type="InterPro" id="IPR025420">
    <property type="entry name" value="DUF4143"/>
</dbReference>
<dbReference type="PANTHER" id="PTHR43566:SF2">
    <property type="entry name" value="DUF4143 DOMAIN-CONTAINING PROTEIN"/>
    <property type="match status" value="1"/>
</dbReference>
<accession>Q3BKF0</accession>
<dbReference type="InterPro" id="IPR041682">
    <property type="entry name" value="AAA_14"/>
</dbReference>
<gene>
    <name evidence="2" type="ORF">mgI432</name>
    <name evidence="3" type="ORF">MGR_4053</name>
</gene>
<evidence type="ECO:0000259" key="1">
    <source>
        <dbReference type="SMART" id="SM00382"/>
    </source>
</evidence>
<dbReference type="EMBL" id="CU459003">
    <property type="protein sequence ID" value="CAM77985.1"/>
    <property type="molecule type" value="Genomic_DNA"/>
</dbReference>
<dbReference type="PANTHER" id="PTHR43566">
    <property type="entry name" value="CONSERVED PROTEIN"/>
    <property type="match status" value="1"/>
</dbReference>
<dbReference type="InterPro" id="IPR027417">
    <property type="entry name" value="P-loop_NTPase"/>
</dbReference>
<organism evidence="2">
    <name type="scientific">Magnetospirillum gryphiswaldense</name>
    <dbReference type="NCBI Taxonomy" id="55518"/>
    <lineage>
        <taxon>Bacteria</taxon>
        <taxon>Pseudomonadati</taxon>
        <taxon>Pseudomonadota</taxon>
        <taxon>Alphaproteobacteria</taxon>
        <taxon>Rhodospirillales</taxon>
        <taxon>Rhodospirillaceae</taxon>
        <taxon>Magnetospirillum</taxon>
    </lineage>
</organism>
<proteinExistence type="predicted"/>
<dbReference type="AlphaFoldDB" id="Q3BKF0"/>
<protein>
    <recommendedName>
        <fullName evidence="1">AAA+ ATPase domain-containing protein</fullName>
    </recommendedName>
</protein>
<dbReference type="SUPFAM" id="SSF52540">
    <property type="entry name" value="P-loop containing nucleoside triphosphate hydrolases"/>
    <property type="match status" value="1"/>
</dbReference>
<reference evidence="2" key="1">
    <citation type="journal article" date="2005" name="J. Bacteriol.">
        <title>A hypervariable 130-kilobase genomic region of Magnetospirillum gryphiswaldense comprises a magnetosome island which undergoes frequent rearrangements during stationary growth.</title>
        <authorList>
            <person name="Ullrich S."/>
            <person name="Kube M."/>
            <person name="Schuebbe S."/>
            <person name="Reinhardt R."/>
            <person name="Schueler D."/>
        </authorList>
    </citation>
    <scope>NUCLEOTIDE SEQUENCE</scope>
    <source>
        <strain evidence="2">MSR-1</strain>
    </source>
</reference>
<feature type="domain" description="AAA+ ATPase" evidence="1">
    <location>
        <begin position="36"/>
        <end position="164"/>
    </location>
</feature>
<sequence length="410" mass="45624">MAPRSRFILANLTSDIIIARMIERRHRPAIENLLQRHPAVALLGPRQSGKTTLALEIGESRQSIYLDLESPSDLAKLAEPELYLAAHEDKLVILDEVQRAPDLFKVLRGLIDAGRRRGRRSDRFLLLGSASIELLKQSSETLAGRIAMFELTPFDAQEVVKGIGDMDRHWLRGGFPDSFLAPDDRDSAEWRQAFIRTYLERDIPQLGPRVPAETLRRFWTMLAHEQGGLLNAARIGQGLGVAGVTVARYLDLLVDLLLVRRLTPWMSNTGKRMVKSPRIFVRDSGIVHTLLGLETMEDLLGHPVAGSSWEGYVIENLLVAAPDNAQAGFYRTSAGAEVDLILSTGPGRLWAIEIKRSLSPQPSKGFWLACDDIKPDARFVVYPGTERYPLKDGLEAIGLTEMMALLGPRP</sequence>